<evidence type="ECO:0008006" key="4">
    <source>
        <dbReference type="Google" id="ProtNLM"/>
    </source>
</evidence>
<sequence length="113" mass="12935">MYGMRQDAAMQQEAAMWTAMMKVGWYGIRTMCGDPTALLEAFVEEGLSQVLAESAVQQLTEAKEAGDQISDLEEAHKIATKRLCSRCKKPGHHRRTCRHSHSHPHHQHHHRHR</sequence>
<proteinExistence type="predicted"/>
<reference evidence="2" key="1">
    <citation type="submission" date="2017-08" db="EMBL/GenBank/DDBJ databases">
        <authorList>
            <person name="Polle J.E."/>
            <person name="Barry K."/>
            <person name="Cushman J."/>
            <person name="Schmutz J."/>
            <person name="Tran D."/>
            <person name="Hathwaick L.T."/>
            <person name="Yim W.C."/>
            <person name="Jenkins J."/>
            <person name="Mckie-Krisberg Z.M."/>
            <person name="Prochnik S."/>
            <person name="Lindquist E."/>
            <person name="Dockter R.B."/>
            <person name="Adam C."/>
            <person name="Molina H."/>
            <person name="Bunkerborg J."/>
            <person name="Jin E."/>
            <person name="Buchheim M."/>
            <person name="Magnuson J."/>
        </authorList>
    </citation>
    <scope>NUCLEOTIDE SEQUENCE</scope>
    <source>
        <strain evidence="2">CCAP 19/18</strain>
    </source>
</reference>
<dbReference type="EMBL" id="MU070326">
    <property type="protein sequence ID" value="KAF5828295.1"/>
    <property type="molecule type" value="Genomic_DNA"/>
</dbReference>
<evidence type="ECO:0000313" key="2">
    <source>
        <dbReference type="EMBL" id="KAF5828295.1"/>
    </source>
</evidence>
<evidence type="ECO:0000256" key="1">
    <source>
        <dbReference type="SAM" id="MobiDB-lite"/>
    </source>
</evidence>
<gene>
    <name evidence="2" type="ORF">DUNSADRAFT_17843</name>
</gene>
<comment type="caution">
    <text evidence="2">The sequence shown here is derived from an EMBL/GenBank/DDBJ whole genome shotgun (WGS) entry which is preliminary data.</text>
</comment>
<accession>A0ABQ7G106</accession>
<feature type="region of interest" description="Disordered" evidence="1">
    <location>
        <begin position="89"/>
        <end position="113"/>
    </location>
</feature>
<name>A0ABQ7G106_DUNSA</name>
<organism evidence="2 3">
    <name type="scientific">Dunaliella salina</name>
    <name type="common">Green alga</name>
    <name type="synonym">Protococcus salinus</name>
    <dbReference type="NCBI Taxonomy" id="3046"/>
    <lineage>
        <taxon>Eukaryota</taxon>
        <taxon>Viridiplantae</taxon>
        <taxon>Chlorophyta</taxon>
        <taxon>core chlorophytes</taxon>
        <taxon>Chlorophyceae</taxon>
        <taxon>CS clade</taxon>
        <taxon>Chlamydomonadales</taxon>
        <taxon>Dunaliellaceae</taxon>
        <taxon>Dunaliella</taxon>
    </lineage>
</organism>
<protein>
    <recommendedName>
        <fullName evidence="4">CCHC-type domain-containing protein</fullName>
    </recommendedName>
</protein>
<dbReference type="Proteomes" id="UP000815325">
    <property type="component" value="Unassembled WGS sequence"/>
</dbReference>
<evidence type="ECO:0000313" key="3">
    <source>
        <dbReference type="Proteomes" id="UP000815325"/>
    </source>
</evidence>
<keyword evidence="3" id="KW-1185">Reference proteome</keyword>